<dbReference type="Gene3D" id="3.30.420.10">
    <property type="entry name" value="Ribonuclease H-like superfamily/Ribonuclease H"/>
    <property type="match status" value="1"/>
</dbReference>
<reference evidence="4" key="1">
    <citation type="submission" date="2022-10" db="EMBL/GenBank/DDBJ databases">
        <authorList>
            <person name="Kim H.S."/>
            <person name="Kim J.-S."/>
            <person name="Suh M.K."/>
            <person name="Eom M.K."/>
            <person name="Lee J.-S."/>
        </authorList>
    </citation>
    <scope>NUCLEOTIDE SEQUENCE</scope>
    <source>
        <strain evidence="4">LIP-5</strain>
    </source>
</reference>
<dbReference type="SUPFAM" id="SSF53098">
    <property type="entry name" value="Ribonuclease H-like"/>
    <property type="match status" value="1"/>
</dbReference>
<evidence type="ECO:0000313" key="5">
    <source>
        <dbReference type="Proteomes" id="UP001209317"/>
    </source>
</evidence>
<evidence type="ECO:0000313" key="4">
    <source>
        <dbReference type="EMBL" id="MCU7692962.1"/>
    </source>
</evidence>
<gene>
    <name evidence="4" type="ORF">OD355_00345</name>
</gene>
<dbReference type="EMBL" id="JAOTPL010000001">
    <property type="protein sequence ID" value="MCU7692962.1"/>
    <property type="molecule type" value="Genomic_DNA"/>
</dbReference>
<keyword evidence="4" id="KW-0540">Nuclease</keyword>
<dbReference type="AlphaFoldDB" id="A0AAE3IIZ9"/>
<dbReference type="SMART" id="SM00479">
    <property type="entry name" value="EXOIII"/>
    <property type="match status" value="1"/>
</dbReference>
<dbReference type="GO" id="GO:0008408">
    <property type="term" value="F:3'-5' exonuclease activity"/>
    <property type="evidence" value="ECO:0007669"/>
    <property type="project" value="TreeGrafter"/>
</dbReference>
<dbReference type="CDD" id="cd06127">
    <property type="entry name" value="DEDDh"/>
    <property type="match status" value="1"/>
</dbReference>
<proteinExistence type="predicted"/>
<feature type="domain" description="Exonuclease" evidence="3">
    <location>
        <begin position="1"/>
        <end position="166"/>
    </location>
</feature>
<keyword evidence="5" id="KW-1185">Reference proteome</keyword>
<keyword evidence="4" id="KW-0269">Exonuclease</keyword>
<comment type="subunit">
    <text evidence="2">DNA polymerase III contains a core (composed of alpha, epsilon and theta chains) that associates with a tau subunit. This core dimerizes to form the POLIII' complex. PolIII' associates with the gamma complex (composed of gamma, delta, delta', psi and chi chains) and with the beta chain to form the complete DNA polymerase III complex.</text>
</comment>
<accession>A0AAE3IIZ9</accession>
<dbReference type="GO" id="GO:0005829">
    <property type="term" value="C:cytosol"/>
    <property type="evidence" value="ECO:0007669"/>
    <property type="project" value="TreeGrafter"/>
</dbReference>
<keyword evidence="4" id="KW-0378">Hydrolase</keyword>
<dbReference type="PANTHER" id="PTHR30231">
    <property type="entry name" value="DNA POLYMERASE III SUBUNIT EPSILON"/>
    <property type="match status" value="1"/>
</dbReference>
<evidence type="ECO:0000259" key="3">
    <source>
        <dbReference type="SMART" id="SM00479"/>
    </source>
</evidence>
<dbReference type="PANTHER" id="PTHR30231:SF41">
    <property type="entry name" value="DNA POLYMERASE III SUBUNIT EPSILON"/>
    <property type="match status" value="1"/>
</dbReference>
<dbReference type="FunFam" id="3.30.420.10:FF:000045">
    <property type="entry name" value="3'-5' exonuclease DinG"/>
    <property type="match status" value="1"/>
</dbReference>
<dbReference type="NCBIfam" id="TIGR00573">
    <property type="entry name" value="dnaq"/>
    <property type="match status" value="1"/>
</dbReference>
<dbReference type="Proteomes" id="UP001209317">
    <property type="component" value="Unassembled WGS sequence"/>
</dbReference>
<sequence length="175" mass="19710">MYAVVDIESTGSPVSTNGIMELAIVLYNGTEIEGKYETLINPEVEIPPYVVRLTSITNKMVLEAPFFKDVAEQIYNLLKGRVFVAHNVEFDYNYIKYFLALHGFILEEKRLCTFKLSKKAFPNLPKHGLGSLTKELDIHLDNHHRAGGDAMATTLILDLIVKHGGSRLIESMIEK</sequence>
<comment type="function">
    <text evidence="1">DNA polymerase III is a complex, multichain enzyme responsible for most of the replicative synthesis in bacteria. The epsilon subunit contain the editing function and is a proofreading 3'-5' exonuclease.</text>
</comment>
<evidence type="ECO:0000256" key="1">
    <source>
        <dbReference type="ARBA" id="ARBA00025483"/>
    </source>
</evidence>
<evidence type="ECO:0000256" key="2">
    <source>
        <dbReference type="ARBA" id="ARBA00026073"/>
    </source>
</evidence>
<dbReference type="GO" id="GO:0045004">
    <property type="term" value="P:DNA replication proofreading"/>
    <property type="evidence" value="ECO:0007669"/>
    <property type="project" value="TreeGrafter"/>
</dbReference>
<dbReference type="InterPro" id="IPR006054">
    <property type="entry name" value="DnaQ"/>
</dbReference>
<dbReference type="InterPro" id="IPR013520">
    <property type="entry name" value="Ribonucl_H"/>
</dbReference>
<dbReference type="InterPro" id="IPR036397">
    <property type="entry name" value="RNaseH_sf"/>
</dbReference>
<dbReference type="GO" id="GO:0003677">
    <property type="term" value="F:DNA binding"/>
    <property type="evidence" value="ECO:0007669"/>
    <property type="project" value="InterPro"/>
</dbReference>
<comment type="caution">
    <text evidence="4">The sequence shown here is derived from an EMBL/GenBank/DDBJ whole genome shotgun (WGS) entry which is preliminary data.</text>
</comment>
<dbReference type="InterPro" id="IPR012337">
    <property type="entry name" value="RNaseH-like_sf"/>
</dbReference>
<protein>
    <submittedName>
        <fullName evidence="4">3'-5' exonuclease</fullName>
    </submittedName>
</protein>
<dbReference type="RefSeq" id="WP_263036450.1">
    <property type="nucleotide sequence ID" value="NZ_JAOTPL010000001.1"/>
</dbReference>
<name>A0AAE3IIZ9_9BACT</name>
<dbReference type="Pfam" id="PF00929">
    <property type="entry name" value="RNase_T"/>
    <property type="match status" value="1"/>
</dbReference>
<organism evidence="4 5">
    <name type="scientific">Haoranjiania flava</name>
    <dbReference type="NCBI Taxonomy" id="1856322"/>
    <lineage>
        <taxon>Bacteria</taxon>
        <taxon>Pseudomonadati</taxon>
        <taxon>Bacteroidota</taxon>
        <taxon>Chitinophagia</taxon>
        <taxon>Chitinophagales</taxon>
        <taxon>Chitinophagaceae</taxon>
        <taxon>Haoranjiania</taxon>
    </lineage>
</organism>
<dbReference type="GO" id="GO:0003887">
    <property type="term" value="F:DNA-directed DNA polymerase activity"/>
    <property type="evidence" value="ECO:0007669"/>
    <property type="project" value="InterPro"/>
</dbReference>